<evidence type="ECO:0000256" key="1">
    <source>
        <dbReference type="ARBA" id="ARBA00006987"/>
    </source>
</evidence>
<evidence type="ECO:0000256" key="2">
    <source>
        <dbReference type="SAM" id="SignalP"/>
    </source>
</evidence>
<evidence type="ECO:0000313" key="3">
    <source>
        <dbReference type="EMBL" id="MCD2168018.1"/>
    </source>
</evidence>
<comment type="similarity">
    <text evidence="1">Belongs to the UPF0065 (bug) family.</text>
</comment>
<dbReference type="PANTHER" id="PTHR42928:SF5">
    <property type="entry name" value="BLR1237 PROTEIN"/>
    <property type="match status" value="1"/>
</dbReference>
<accession>A0AAW4Y3E3</accession>
<feature type="signal peptide" evidence="2">
    <location>
        <begin position="1"/>
        <end position="30"/>
    </location>
</feature>
<keyword evidence="2" id="KW-0732">Signal</keyword>
<reference evidence="3 4" key="1">
    <citation type="submission" date="2021-11" db="EMBL/GenBank/DDBJ databases">
        <title>Genome sequence.</title>
        <authorList>
            <person name="Sun Q."/>
        </authorList>
    </citation>
    <scope>NUCLEOTIDE SEQUENCE [LARGE SCALE GENOMIC DNA]</scope>
    <source>
        <strain evidence="3 4">KCTC 12005</strain>
    </source>
</reference>
<dbReference type="Proteomes" id="UP001199260">
    <property type="component" value="Unassembled WGS sequence"/>
</dbReference>
<organism evidence="3 4">
    <name type="scientific">Comamonas koreensis</name>
    <dbReference type="NCBI Taxonomy" id="160825"/>
    <lineage>
        <taxon>Bacteria</taxon>
        <taxon>Pseudomonadati</taxon>
        <taxon>Pseudomonadota</taxon>
        <taxon>Betaproteobacteria</taxon>
        <taxon>Burkholderiales</taxon>
        <taxon>Comamonadaceae</taxon>
        <taxon>Comamonas</taxon>
    </lineage>
</organism>
<dbReference type="Gene3D" id="3.40.190.10">
    <property type="entry name" value="Periplasmic binding protein-like II"/>
    <property type="match status" value="1"/>
</dbReference>
<dbReference type="PIRSF" id="PIRSF017082">
    <property type="entry name" value="YflP"/>
    <property type="match status" value="1"/>
</dbReference>
<feature type="chain" id="PRO_5043879393" evidence="2">
    <location>
        <begin position="31"/>
        <end position="328"/>
    </location>
</feature>
<dbReference type="Pfam" id="PF03401">
    <property type="entry name" value="TctC"/>
    <property type="match status" value="1"/>
</dbReference>
<dbReference type="RefSeq" id="WP_230781068.1">
    <property type="nucleotide sequence ID" value="NZ_JAJNCT010000036.1"/>
</dbReference>
<name>A0AAW4Y3E3_9BURK</name>
<dbReference type="SUPFAM" id="SSF53850">
    <property type="entry name" value="Periplasmic binding protein-like II"/>
    <property type="match status" value="1"/>
</dbReference>
<keyword evidence="4" id="KW-1185">Reference proteome</keyword>
<dbReference type="PROSITE" id="PS51257">
    <property type="entry name" value="PROKAR_LIPOPROTEIN"/>
    <property type="match status" value="1"/>
</dbReference>
<proteinExistence type="inferred from homology"/>
<dbReference type="InterPro" id="IPR005064">
    <property type="entry name" value="BUG"/>
</dbReference>
<evidence type="ECO:0000313" key="4">
    <source>
        <dbReference type="Proteomes" id="UP001199260"/>
    </source>
</evidence>
<dbReference type="AlphaFoldDB" id="A0AAW4Y3E3"/>
<comment type="caution">
    <text evidence="3">The sequence shown here is derived from an EMBL/GenBank/DDBJ whole genome shotgun (WGS) entry which is preliminary data.</text>
</comment>
<dbReference type="CDD" id="cd07012">
    <property type="entry name" value="PBP2_Bug_TTT"/>
    <property type="match status" value="1"/>
</dbReference>
<dbReference type="InterPro" id="IPR042100">
    <property type="entry name" value="Bug_dom1"/>
</dbReference>
<dbReference type="EMBL" id="JAJNCT010000036">
    <property type="protein sequence ID" value="MCD2168018.1"/>
    <property type="molecule type" value="Genomic_DNA"/>
</dbReference>
<gene>
    <name evidence="3" type="ORF">LPW39_23115</name>
</gene>
<dbReference type="PANTHER" id="PTHR42928">
    <property type="entry name" value="TRICARBOXYLATE-BINDING PROTEIN"/>
    <property type="match status" value="1"/>
</dbReference>
<dbReference type="Gene3D" id="3.40.190.150">
    <property type="entry name" value="Bordetella uptake gene, domain 1"/>
    <property type="match status" value="1"/>
</dbReference>
<sequence>MRFQAFPSARQWLHAALLGTALGCASSAMAQSDMTRLLVAFPPGGPVDFIARSMSQQLAKELGHPVIVENKPGANGAIAADSVIRSAPDGKTLWLTSVGAVAINPALYPKLNYKPASDLVPVSLVVNNVEIMVVNAQTSFKDGKDFVQAASQRKDKPMTMASSGTGSVPHLAAIQLNESAGLNLMHVPYKGAAPAITDLMAGHVDGFFGDIPGLVGAIDSGKFRPVGIAAAKRSARYPNVPTFDELGYKGVDSNNWYAVFAPKGTSPQVAASLSRAIHAALHTPDVQRKIEASGAEVVGSSPEALAQQLATDTEKWTAIIRRNRITPD</sequence>
<protein>
    <submittedName>
        <fullName evidence="3">Tripartite tricarboxylate transporter substrate binding protein</fullName>
    </submittedName>
</protein>